<evidence type="ECO:0000256" key="1">
    <source>
        <dbReference type="SAM" id="MobiDB-lite"/>
    </source>
</evidence>
<accession>A0A9P1DM96</accession>
<feature type="region of interest" description="Disordered" evidence="1">
    <location>
        <begin position="1"/>
        <end position="20"/>
    </location>
</feature>
<reference evidence="3 4" key="2">
    <citation type="submission" date="2024-05" db="EMBL/GenBank/DDBJ databases">
        <authorList>
            <person name="Chen Y."/>
            <person name="Shah S."/>
            <person name="Dougan E. K."/>
            <person name="Thang M."/>
            <person name="Chan C."/>
        </authorList>
    </citation>
    <scope>NUCLEOTIDE SEQUENCE [LARGE SCALE GENOMIC DNA]</scope>
</reference>
<comment type="caution">
    <text evidence="2">The sequence shown here is derived from an EMBL/GenBank/DDBJ whole genome shotgun (WGS) entry which is preliminary data.</text>
</comment>
<dbReference type="EMBL" id="CAMXCT030005613">
    <property type="protein sequence ID" value="CAL4800172.1"/>
    <property type="molecule type" value="Genomic_DNA"/>
</dbReference>
<dbReference type="EMBL" id="CAMXCT010005613">
    <property type="protein sequence ID" value="CAI4012860.1"/>
    <property type="molecule type" value="Genomic_DNA"/>
</dbReference>
<dbReference type="Proteomes" id="UP001152797">
    <property type="component" value="Unassembled WGS sequence"/>
</dbReference>
<organism evidence="2">
    <name type="scientific">Cladocopium goreaui</name>
    <dbReference type="NCBI Taxonomy" id="2562237"/>
    <lineage>
        <taxon>Eukaryota</taxon>
        <taxon>Sar</taxon>
        <taxon>Alveolata</taxon>
        <taxon>Dinophyceae</taxon>
        <taxon>Suessiales</taxon>
        <taxon>Symbiodiniaceae</taxon>
        <taxon>Cladocopium</taxon>
    </lineage>
</organism>
<gene>
    <name evidence="2" type="ORF">C1SCF055_LOCUS37883</name>
</gene>
<name>A0A9P1DM96_9DINO</name>
<evidence type="ECO:0000313" key="2">
    <source>
        <dbReference type="EMBL" id="CAI4012860.1"/>
    </source>
</evidence>
<dbReference type="EMBL" id="CAMXCT020005613">
    <property type="protein sequence ID" value="CAL1166235.1"/>
    <property type="molecule type" value="Genomic_DNA"/>
</dbReference>
<evidence type="ECO:0000313" key="4">
    <source>
        <dbReference type="Proteomes" id="UP001152797"/>
    </source>
</evidence>
<sequence length="362" mass="41176">MLQQDASGDGEDSDLGVGLSKERAEKVPFFFVDTHHDRDDEDEVKSMENELREMKRWLRSLLEWKVGANSQSEELKDLIHAVKTTGLAEPLKGALQTALNLARRSSPPKDLTQEKLDAVEEEIRCRRQDERLEEAKSVLSDFQRTGRKEDADSFLKKLDAVNQPTMPVSSETDYLAQIGELLRLALAGEPIHEKRMHFPELSGAFQQHLETLMEHGKKQKDAESRIQTIFKRWNIQETKEVVTEVARWAIEKGVCEEADLVLIIDPMPALTTVGQTRIALLRDWYHYKDSAGYDLKKVKEIQERALRANVEQEVLDDIKAKQKKDSALEKLKEAISEESTEKAGPCLAHCEALSSQAQGEWC</sequence>
<reference evidence="2" key="1">
    <citation type="submission" date="2022-10" db="EMBL/GenBank/DDBJ databases">
        <authorList>
            <person name="Chen Y."/>
            <person name="Dougan E. K."/>
            <person name="Chan C."/>
            <person name="Rhodes N."/>
            <person name="Thang M."/>
        </authorList>
    </citation>
    <scope>NUCLEOTIDE SEQUENCE</scope>
</reference>
<keyword evidence="4" id="KW-1185">Reference proteome</keyword>
<protein>
    <submittedName>
        <fullName evidence="2">Uncharacterized protein</fullName>
    </submittedName>
</protein>
<proteinExistence type="predicted"/>
<dbReference type="AlphaFoldDB" id="A0A9P1DM96"/>
<evidence type="ECO:0000313" key="3">
    <source>
        <dbReference type="EMBL" id="CAL4800172.1"/>
    </source>
</evidence>